<accession>A0A1G9W7F7</accession>
<protein>
    <recommendedName>
        <fullName evidence="2 6">Carbamate kinase</fullName>
    </recommendedName>
</protein>
<evidence type="ECO:0000256" key="1">
    <source>
        <dbReference type="ARBA" id="ARBA00011066"/>
    </source>
</evidence>
<dbReference type="SUPFAM" id="SSF53633">
    <property type="entry name" value="Carbamate kinase-like"/>
    <property type="match status" value="1"/>
</dbReference>
<dbReference type="PANTHER" id="PTHR30409:SF1">
    <property type="entry name" value="CARBAMATE KINASE-RELATED"/>
    <property type="match status" value="1"/>
</dbReference>
<name>A0A1G9W7F7_9ACTO</name>
<dbReference type="InterPro" id="IPR036393">
    <property type="entry name" value="AceGlu_kinase-like_sf"/>
</dbReference>
<dbReference type="PRINTS" id="PR01469">
    <property type="entry name" value="CARBMTKINASE"/>
</dbReference>
<evidence type="ECO:0000256" key="4">
    <source>
        <dbReference type="ARBA" id="ARBA00022777"/>
    </source>
</evidence>
<sequence length="318" mass="33504">MITGTRDPRLVIALGGNALGDSPDEQLERLRVAAPEVIDLIEQGYEIVISHGNGPQVGLINTVFARAAAAGVAPAGFDLATSTAMSQGYIGYHIQQALECELRARGMPWHVATVVTQVVTDPDDPAYDHPTKPVGPFVSQEAAERMMAVDPDLVMVEDSGRGWRQVVASPQPRSIVEVESLLNLLDHEFIVVACGGGGIPVVMQPDGAYAGTSAVIDKDLTSSLLAQSVDASVLVILTAVSRVALNFGRPDQVELAEMSLEELDRYVEQGQFATGSMLPKVLAARAFVASGPGRTAIICDLMEAAGALRGTTGTVIHP</sequence>
<dbReference type="GO" id="GO:0005829">
    <property type="term" value="C:cytosol"/>
    <property type="evidence" value="ECO:0007669"/>
    <property type="project" value="TreeGrafter"/>
</dbReference>
<organism evidence="8 9">
    <name type="scientific">Actinomyces ruminicola</name>
    <dbReference type="NCBI Taxonomy" id="332524"/>
    <lineage>
        <taxon>Bacteria</taxon>
        <taxon>Bacillati</taxon>
        <taxon>Actinomycetota</taxon>
        <taxon>Actinomycetes</taxon>
        <taxon>Actinomycetales</taxon>
        <taxon>Actinomycetaceae</taxon>
        <taxon>Actinomyces</taxon>
    </lineage>
</organism>
<feature type="domain" description="Aspartate/glutamate/uridylate kinase" evidence="7">
    <location>
        <begin position="9"/>
        <end position="293"/>
    </location>
</feature>
<dbReference type="EMBL" id="FNHU01000007">
    <property type="protein sequence ID" value="SDM80462.1"/>
    <property type="molecule type" value="Genomic_DNA"/>
</dbReference>
<gene>
    <name evidence="8" type="ORF">SAMN04487766_10727</name>
</gene>
<proteinExistence type="inferred from homology"/>
<dbReference type="Proteomes" id="UP000199671">
    <property type="component" value="Unassembled WGS sequence"/>
</dbReference>
<dbReference type="AlphaFoldDB" id="A0A1G9W7F7"/>
<comment type="similarity">
    <text evidence="1 6">Belongs to the carbamate kinase family.</text>
</comment>
<keyword evidence="3 6" id="KW-0808">Transferase</keyword>
<evidence type="ECO:0000313" key="9">
    <source>
        <dbReference type="Proteomes" id="UP000199671"/>
    </source>
</evidence>
<dbReference type="CDD" id="cd04235">
    <property type="entry name" value="AAK_CK"/>
    <property type="match status" value="1"/>
</dbReference>
<evidence type="ECO:0000256" key="3">
    <source>
        <dbReference type="ARBA" id="ARBA00022679"/>
    </source>
</evidence>
<dbReference type="FunFam" id="3.40.1160.10:FF:000007">
    <property type="entry name" value="Carbamate kinase"/>
    <property type="match status" value="1"/>
</dbReference>
<dbReference type="PANTHER" id="PTHR30409">
    <property type="entry name" value="CARBAMATE KINASE"/>
    <property type="match status" value="1"/>
</dbReference>
<keyword evidence="4 6" id="KW-0418">Kinase</keyword>
<dbReference type="RefSeq" id="WP_092610135.1">
    <property type="nucleotide sequence ID" value="NZ_FNHU01000007.1"/>
</dbReference>
<comment type="catalytic activity">
    <reaction evidence="5">
        <text>hydrogencarbonate + NH4(+) + ATP = carbamoyl phosphate + ADP + H2O + H(+)</text>
        <dbReference type="Rhea" id="RHEA:10152"/>
        <dbReference type="ChEBI" id="CHEBI:15377"/>
        <dbReference type="ChEBI" id="CHEBI:15378"/>
        <dbReference type="ChEBI" id="CHEBI:17544"/>
        <dbReference type="ChEBI" id="CHEBI:28938"/>
        <dbReference type="ChEBI" id="CHEBI:30616"/>
        <dbReference type="ChEBI" id="CHEBI:58228"/>
        <dbReference type="ChEBI" id="CHEBI:456216"/>
        <dbReference type="EC" id="2.7.2.2"/>
    </reaction>
</comment>
<dbReference type="Gene3D" id="3.40.1160.10">
    <property type="entry name" value="Acetylglutamate kinase-like"/>
    <property type="match status" value="1"/>
</dbReference>
<dbReference type="PIRSF" id="PIRSF000723">
    <property type="entry name" value="Carbamate_kin"/>
    <property type="match status" value="1"/>
</dbReference>
<dbReference type="Pfam" id="PF00696">
    <property type="entry name" value="AA_kinase"/>
    <property type="match status" value="1"/>
</dbReference>
<evidence type="ECO:0000313" key="8">
    <source>
        <dbReference type="EMBL" id="SDM80462.1"/>
    </source>
</evidence>
<evidence type="ECO:0000256" key="6">
    <source>
        <dbReference type="PIRNR" id="PIRNR000723"/>
    </source>
</evidence>
<dbReference type="NCBIfam" id="NF009007">
    <property type="entry name" value="PRK12352.1"/>
    <property type="match status" value="1"/>
</dbReference>
<evidence type="ECO:0000259" key="7">
    <source>
        <dbReference type="Pfam" id="PF00696"/>
    </source>
</evidence>
<dbReference type="GO" id="GO:0019546">
    <property type="term" value="P:L-arginine deiminase pathway"/>
    <property type="evidence" value="ECO:0007669"/>
    <property type="project" value="TreeGrafter"/>
</dbReference>
<dbReference type="InterPro" id="IPR003964">
    <property type="entry name" value="Carb_kinase"/>
</dbReference>
<dbReference type="GO" id="GO:0008804">
    <property type="term" value="F:carbamate kinase activity"/>
    <property type="evidence" value="ECO:0007669"/>
    <property type="project" value="UniProtKB-EC"/>
</dbReference>
<evidence type="ECO:0000256" key="5">
    <source>
        <dbReference type="ARBA" id="ARBA00048467"/>
    </source>
</evidence>
<dbReference type="OrthoDB" id="9766717at2"/>
<evidence type="ECO:0000256" key="2">
    <source>
        <dbReference type="ARBA" id="ARBA00013070"/>
    </source>
</evidence>
<reference evidence="8 9" key="1">
    <citation type="submission" date="2016-10" db="EMBL/GenBank/DDBJ databases">
        <authorList>
            <person name="de Groot N.N."/>
        </authorList>
    </citation>
    <scope>NUCLEOTIDE SEQUENCE [LARGE SCALE GENOMIC DNA]</scope>
    <source>
        <strain evidence="8 9">KPR-7B</strain>
    </source>
</reference>
<dbReference type="InterPro" id="IPR001048">
    <property type="entry name" value="Asp/Glu/Uridylate_kinase"/>
</dbReference>